<name>A0AA39VE75_ACESA</name>
<evidence type="ECO:0000256" key="2">
    <source>
        <dbReference type="ARBA" id="ARBA00022801"/>
    </source>
</evidence>
<dbReference type="Pfam" id="PF25597">
    <property type="entry name" value="SH3_retrovirus"/>
    <property type="match status" value="1"/>
</dbReference>
<dbReference type="Pfam" id="PF07727">
    <property type="entry name" value="RVT_2"/>
    <property type="match status" value="1"/>
</dbReference>
<dbReference type="GO" id="GO:0046872">
    <property type="term" value="F:metal ion binding"/>
    <property type="evidence" value="ECO:0007669"/>
    <property type="project" value="UniProtKB-KW"/>
</dbReference>
<gene>
    <name evidence="5" type="ORF">LWI29_028303</name>
</gene>
<keyword evidence="6" id="KW-1185">Reference proteome</keyword>
<evidence type="ECO:0000313" key="5">
    <source>
        <dbReference type="EMBL" id="KAK0574738.1"/>
    </source>
</evidence>
<dbReference type="SUPFAM" id="SSF56672">
    <property type="entry name" value="DNA/RNA polymerases"/>
    <property type="match status" value="1"/>
</dbReference>
<dbReference type="Proteomes" id="UP001168877">
    <property type="component" value="Unassembled WGS sequence"/>
</dbReference>
<sequence>MTKRTFSAKGARATECLGLIHTDVCGPMSIQARGGYEYFITFTNDYSRFGYVYLMRHKSDAFDMFKAFKAEVENQLEKHIKILRSDRGGEYLSGEFQQYLVDNGIVSQFSAPGTPQQNGGYALQTAIYILNDVPSKSVPKTPHELWTGRKPSLQHLRIFGCPAHVLKGKTEKMESRSETCIFVGYPKETKGYYFYSPSDLKVFVSTNAKFLEKDYMNDFVPRSRIVLNEMSGDTIPREVTQPNPIVSSDPTQDQQPTIPRRSERVRTQPERYIGLGESVENLPDNDDPYTYKEAMEDVDSRHWQKAMQSEIESMFDNKVWSLVDLPKGIKPIGCKWVYKRKRGMDGKVETFKARLVAKGYTQKEGIDYEETFSPVAMLKSIRILLSIAASLDLEIWQMDVKTAFLNGSLDESIYMMQPEGFIEKGQVDKNPDEPCVYKRIKGDKLVFLILYVDDILLIGNDVGVLTSVKEWLAKQFDMKDLGEASFILGIQVITDRKNRTIALSQASYIDKILSRFSMQDSKKGMLPFRHGIKLSKEQVPKNEHEEQFMSRVPYASAVGSLMYAMLCTRPDICFAVGIVSRFQSKPGPDHWTAVKHIFKYLKRTRDNMLAYSGGDLVPVGYTDFDFQSDSDSRKSTSGAMFTIGGGAVIRRSSYMEEYQAILYC</sequence>
<reference evidence="5" key="2">
    <citation type="submission" date="2023-06" db="EMBL/GenBank/DDBJ databases">
        <authorList>
            <person name="Swenson N.G."/>
            <person name="Wegrzyn J.L."/>
            <person name="Mcevoy S.L."/>
        </authorList>
    </citation>
    <scope>NUCLEOTIDE SEQUENCE</scope>
    <source>
        <strain evidence="5">NS2018</strain>
        <tissue evidence="5">Leaf</tissue>
    </source>
</reference>
<evidence type="ECO:0000256" key="1">
    <source>
        <dbReference type="ARBA" id="ARBA00022723"/>
    </source>
</evidence>
<evidence type="ECO:0000256" key="3">
    <source>
        <dbReference type="SAM" id="MobiDB-lite"/>
    </source>
</evidence>
<accession>A0AA39VE75</accession>
<dbReference type="InterPro" id="IPR012337">
    <property type="entry name" value="RNaseH-like_sf"/>
</dbReference>
<feature type="region of interest" description="Disordered" evidence="3">
    <location>
        <begin position="235"/>
        <end position="268"/>
    </location>
</feature>
<dbReference type="GO" id="GO:0016787">
    <property type="term" value="F:hydrolase activity"/>
    <property type="evidence" value="ECO:0007669"/>
    <property type="project" value="UniProtKB-KW"/>
</dbReference>
<dbReference type="GO" id="GO:0003676">
    <property type="term" value="F:nucleic acid binding"/>
    <property type="evidence" value="ECO:0007669"/>
    <property type="project" value="InterPro"/>
</dbReference>
<protein>
    <recommendedName>
        <fullName evidence="4">Integrase catalytic domain-containing protein</fullName>
    </recommendedName>
</protein>
<evidence type="ECO:0000313" key="6">
    <source>
        <dbReference type="Proteomes" id="UP001168877"/>
    </source>
</evidence>
<dbReference type="Gene3D" id="3.30.420.10">
    <property type="entry name" value="Ribonuclease H-like superfamily/Ribonuclease H"/>
    <property type="match status" value="1"/>
</dbReference>
<feature type="domain" description="Integrase catalytic" evidence="4">
    <location>
        <begin position="11"/>
        <end position="119"/>
    </location>
</feature>
<dbReference type="InterPro" id="IPR013103">
    <property type="entry name" value="RVT_2"/>
</dbReference>
<proteinExistence type="predicted"/>
<feature type="compositionally biased region" description="Polar residues" evidence="3">
    <location>
        <begin position="240"/>
        <end position="257"/>
    </location>
</feature>
<organism evidence="5 6">
    <name type="scientific">Acer saccharum</name>
    <name type="common">Sugar maple</name>
    <dbReference type="NCBI Taxonomy" id="4024"/>
    <lineage>
        <taxon>Eukaryota</taxon>
        <taxon>Viridiplantae</taxon>
        <taxon>Streptophyta</taxon>
        <taxon>Embryophyta</taxon>
        <taxon>Tracheophyta</taxon>
        <taxon>Spermatophyta</taxon>
        <taxon>Magnoliopsida</taxon>
        <taxon>eudicotyledons</taxon>
        <taxon>Gunneridae</taxon>
        <taxon>Pentapetalae</taxon>
        <taxon>rosids</taxon>
        <taxon>malvids</taxon>
        <taxon>Sapindales</taxon>
        <taxon>Sapindaceae</taxon>
        <taxon>Hippocastanoideae</taxon>
        <taxon>Acereae</taxon>
        <taxon>Acer</taxon>
    </lineage>
</organism>
<dbReference type="GO" id="GO:0015074">
    <property type="term" value="P:DNA integration"/>
    <property type="evidence" value="ECO:0007669"/>
    <property type="project" value="InterPro"/>
</dbReference>
<dbReference type="SUPFAM" id="SSF53098">
    <property type="entry name" value="Ribonuclease H-like"/>
    <property type="match status" value="1"/>
</dbReference>
<keyword evidence="1" id="KW-0479">Metal-binding</keyword>
<reference evidence="5" key="1">
    <citation type="journal article" date="2022" name="Plant J.">
        <title>Strategies of tolerance reflected in two North American maple genomes.</title>
        <authorList>
            <person name="McEvoy S.L."/>
            <person name="Sezen U.U."/>
            <person name="Trouern-Trend A."/>
            <person name="McMahon S.M."/>
            <person name="Schaberg P.G."/>
            <person name="Yang J."/>
            <person name="Wegrzyn J.L."/>
            <person name="Swenson N.G."/>
        </authorList>
    </citation>
    <scope>NUCLEOTIDE SEQUENCE</scope>
    <source>
        <strain evidence="5">NS2018</strain>
    </source>
</reference>
<dbReference type="Pfam" id="PF00665">
    <property type="entry name" value="rve"/>
    <property type="match status" value="1"/>
</dbReference>
<keyword evidence="2" id="KW-0378">Hydrolase</keyword>
<dbReference type="InterPro" id="IPR039537">
    <property type="entry name" value="Retrotran_Ty1/copia-like"/>
</dbReference>
<dbReference type="EMBL" id="JAUESC010000387">
    <property type="protein sequence ID" value="KAK0574738.1"/>
    <property type="molecule type" value="Genomic_DNA"/>
</dbReference>
<dbReference type="InterPro" id="IPR036397">
    <property type="entry name" value="RNaseH_sf"/>
</dbReference>
<dbReference type="InterPro" id="IPR001584">
    <property type="entry name" value="Integrase_cat-core"/>
</dbReference>
<dbReference type="AlphaFoldDB" id="A0AA39VE75"/>
<evidence type="ECO:0000259" key="4">
    <source>
        <dbReference type="PROSITE" id="PS50994"/>
    </source>
</evidence>
<dbReference type="InterPro" id="IPR043502">
    <property type="entry name" value="DNA/RNA_pol_sf"/>
</dbReference>
<dbReference type="PANTHER" id="PTHR42648">
    <property type="entry name" value="TRANSPOSASE, PUTATIVE-RELATED"/>
    <property type="match status" value="1"/>
</dbReference>
<dbReference type="InterPro" id="IPR057670">
    <property type="entry name" value="SH3_retrovirus"/>
</dbReference>
<dbReference type="PROSITE" id="PS50994">
    <property type="entry name" value="INTEGRASE"/>
    <property type="match status" value="1"/>
</dbReference>
<dbReference type="PANTHER" id="PTHR42648:SF27">
    <property type="entry name" value="RNA-DIRECTED DNA POLYMERASE"/>
    <property type="match status" value="1"/>
</dbReference>
<comment type="caution">
    <text evidence="5">The sequence shown here is derived from an EMBL/GenBank/DDBJ whole genome shotgun (WGS) entry which is preliminary data.</text>
</comment>